<feature type="compositionally biased region" description="Polar residues" evidence="1">
    <location>
        <begin position="181"/>
        <end position="191"/>
    </location>
</feature>
<feature type="compositionally biased region" description="Polar residues" evidence="1">
    <location>
        <begin position="93"/>
        <end position="107"/>
    </location>
</feature>
<reference evidence="2 3" key="1">
    <citation type="submission" date="2019-09" db="EMBL/GenBank/DDBJ databases">
        <title>Bird 10,000 Genomes (B10K) Project - Family phase.</title>
        <authorList>
            <person name="Zhang G."/>
        </authorList>
    </citation>
    <scope>NUCLEOTIDE SEQUENCE [LARGE SCALE GENOMIC DNA]</scope>
    <source>
        <strain evidence="2">B10K-DU-029-44</strain>
        <tissue evidence="2">Heart</tissue>
    </source>
</reference>
<feature type="region of interest" description="Disordered" evidence="1">
    <location>
        <begin position="122"/>
        <end position="191"/>
    </location>
</feature>
<feature type="region of interest" description="Disordered" evidence="1">
    <location>
        <begin position="54"/>
        <end position="107"/>
    </location>
</feature>
<proteinExistence type="predicted"/>
<feature type="compositionally biased region" description="Basic and acidic residues" evidence="1">
    <location>
        <begin position="73"/>
        <end position="85"/>
    </location>
</feature>
<sequence>MEYDEDDDIFFAKWMSSFWGHNLIDEKEARGHKKRQTRLCSERRASLPAKLSSLHTTRLHAAARGSSSGHLRGSREFQEEQDVKCHCHKKASRTPSADSSCPETRSNSIQEFAESFEKQLLLKSKRSVSLQPEGAKERREREKLHLRKSKSHKKMGEKSEPRREREEAESSEAPAKHDKQSPSQASIQKGY</sequence>
<dbReference type="PANTHER" id="PTHR35667">
    <property type="entry name" value="LEUKEMIA NUP98 FUSION PARTNER 1"/>
    <property type="match status" value="1"/>
</dbReference>
<feature type="non-terminal residue" evidence="2">
    <location>
        <position position="1"/>
    </location>
</feature>
<feature type="compositionally biased region" description="Basic residues" evidence="1">
    <location>
        <begin position="144"/>
        <end position="153"/>
    </location>
</feature>
<evidence type="ECO:0000313" key="3">
    <source>
        <dbReference type="Proteomes" id="UP000564407"/>
    </source>
</evidence>
<comment type="caution">
    <text evidence="2">The sequence shown here is derived from an EMBL/GenBank/DDBJ whole genome shotgun (WGS) entry which is preliminary data.</text>
</comment>
<protein>
    <submittedName>
        <fullName evidence="2">LNP1 protein</fullName>
    </submittedName>
</protein>
<gene>
    <name evidence="2" type="primary">Lnp1</name>
    <name evidence="2" type="ORF">MALELE_R00531</name>
</gene>
<dbReference type="EMBL" id="VZRP01021411">
    <property type="protein sequence ID" value="NWV71338.1"/>
    <property type="molecule type" value="Genomic_DNA"/>
</dbReference>
<feature type="non-terminal residue" evidence="2">
    <location>
        <position position="191"/>
    </location>
</feature>
<dbReference type="Pfam" id="PF15419">
    <property type="entry name" value="LNP1"/>
    <property type="match status" value="1"/>
</dbReference>
<evidence type="ECO:0000256" key="1">
    <source>
        <dbReference type="SAM" id="MobiDB-lite"/>
    </source>
</evidence>
<feature type="compositionally biased region" description="Low complexity" evidence="1">
    <location>
        <begin position="59"/>
        <end position="71"/>
    </location>
</feature>
<dbReference type="InterPro" id="IPR029280">
    <property type="entry name" value="LNP1"/>
</dbReference>
<accession>A0A7K6H753</accession>
<dbReference type="PANTHER" id="PTHR35667:SF1">
    <property type="entry name" value="LEUKEMIA NUP98 FUSION PARTNER 1"/>
    <property type="match status" value="1"/>
</dbReference>
<feature type="compositionally biased region" description="Basic and acidic residues" evidence="1">
    <location>
        <begin position="154"/>
        <end position="180"/>
    </location>
</feature>
<evidence type="ECO:0000313" key="2">
    <source>
        <dbReference type="EMBL" id="NWV71338.1"/>
    </source>
</evidence>
<name>A0A7K6H753_9PASS</name>
<organism evidence="2 3">
    <name type="scientific">Malurus elegans</name>
    <name type="common">Red-winged fairywren</name>
    <dbReference type="NCBI Taxonomy" id="720584"/>
    <lineage>
        <taxon>Eukaryota</taxon>
        <taxon>Metazoa</taxon>
        <taxon>Chordata</taxon>
        <taxon>Craniata</taxon>
        <taxon>Vertebrata</taxon>
        <taxon>Euteleostomi</taxon>
        <taxon>Archelosauria</taxon>
        <taxon>Archosauria</taxon>
        <taxon>Dinosauria</taxon>
        <taxon>Saurischia</taxon>
        <taxon>Theropoda</taxon>
        <taxon>Coelurosauria</taxon>
        <taxon>Aves</taxon>
        <taxon>Neognathae</taxon>
        <taxon>Neoaves</taxon>
        <taxon>Telluraves</taxon>
        <taxon>Australaves</taxon>
        <taxon>Passeriformes</taxon>
        <taxon>Meliphagoidea</taxon>
        <taxon>Maluridae</taxon>
        <taxon>Malurus</taxon>
    </lineage>
</organism>
<dbReference type="AlphaFoldDB" id="A0A7K6H753"/>
<dbReference type="Proteomes" id="UP000564407">
    <property type="component" value="Unassembled WGS sequence"/>
</dbReference>
<keyword evidence="3" id="KW-1185">Reference proteome</keyword>
<feature type="compositionally biased region" description="Basic and acidic residues" evidence="1">
    <location>
        <begin position="134"/>
        <end position="143"/>
    </location>
</feature>